<evidence type="ECO:0000313" key="10">
    <source>
        <dbReference type="Proteomes" id="UP000237968"/>
    </source>
</evidence>
<dbReference type="InterPro" id="IPR002187">
    <property type="entry name" value="N-reg_PII"/>
</dbReference>
<evidence type="ECO:0000256" key="2">
    <source>
        <dbReference type="ARBA" id="ARBA00022553"/>
    </source>
</evidence>
<dbReference type="PANTHER" id="PTHR30115">
    <property type="entry name" value="NITROGEN REGULATORY PROTEIN P-II"/>
    <property type="match status" value="1"/>
</dbReference>
<organism evidence="9 10">
    <name type="scientific">Enhygromyxa salina</name>
    <dbReference type="NCBI Taxonomy" id="215803"/>
    <lineage>
        <taxon>Bacteria</taxon>
        <taxon>Pseudomonadati</taxon>
        <taxon>Myxococcota</taxon>
        <taxon>Polyangia</taxon>
        <taxon>Nannocystales</taxon>
        <taxon>Nannocystaceae</taxon>
        <taxon>Enhygromyxa</taxon>
    </lineage>
</organism>
<dbReference type="PROSITE" id="PS50883">
    <property type="entry name" value="EAL"/>
    <property type="match status" value="1"/>
</dbReference>
<dbReference type="GO" id="GO:0030234">
    <property type="term" value="F:enzyme regulator activity"/>
    <property type="evidence" value="ECO:0007669"/>
    <property type="project" value="InterPro"/>
</dbReference>
<dbReference type="InterPro" id="IPR002332">
    <property type="entry name" value="N-reg_PII_urydylation_site"/>
</dbReference>
<name>A0A2S9YG08_9BACT</name>
<dbReference type="AlphaFoldDB" id="A0A2S9YG08"/>
<dbReference type="PROSITE" id="PS00638">
    <property type="entry name" value="PII_GLNB_CTER"/>
    <property type="match status" value="1"/>
</dbReference>
<dbReference type="Pfam" id="PF00543">
    <property type="entry name" value="P-II"/>
    <property type="match status" value="1"/>
</dbReference>
<keyword evidence="5" id="KW-0804">Transcription</keyword>
<dbReference type="InterPro" id="IPR001633">
    <property type="entry name" value="EAL_dom"/>
</dbReference>
<dbReference type="PROSITE" id="PS51343">
    <property type="entry name" value="PII_GLNB_DOM"/>
    <property type="match status" value="1"/>
</dbReference>
<evidence type="ECO:0000256" key="7">
    <source>
        <dbReference type="RuleBase" id="RU003936"/>
    </source>
</evidence>
<reference evidence="9 10" key="1">
    <citation type="submission" date="2018-03" db="EMBL/GenBank/DDBJ databases">
        <title>Draft Genome Sequences of the Obligatory Marine Myxobacteria Enhygromyxa salina SWB005.</title>
        <authorList>
            <person name="Poehlein A."/>
            <person name="Moghaddam J.A."/>
            <person name="Harms H."/>
            <person name="Alanjari M."/>
            <person name="Koenig G.M."/>
            <person name="Daniel R."/>
            <person name="Schaeberle T.F."/>
        </authorList>
    </citation>
    <scope>NUCLEOTIDE SEQUENCE [LARGE SCALE GENOMIC DNA]</scope>
    <source>
        <strain evidence="9 10">SWB005</strain>
    </source>
</reference>
<dbReference type="InterPro" id="IPR011322">
    <property type="entry name" value="N-reg_PII-like_a/b"/>
</dbReference>
<feature type="modified residue" description="O-UMP-tyrosine" evidence="6">
    <location>
        <position position="60"/>
    </location>
</feature>
<dbReference type="EMBL" id="PVNK01000065">
    <property type="protein sequence ID" value="PRQ04037.1"/>
    <property type="molecule type" value="Genomic_DNA"/>
</dbReference>
<accession>A0A2S9YG08</accession>
<dbReference type="InterPro" id="IPR015867">
    <property type="entry name" value="N-reg_PII/ATP_PRibTrfase_C"/>
</dbReference>
<dbReference type="SMART" id="SM00938">
    <property type="entry name" value="P-II"/>
    <property type="match status" value="1"/>
</dbReference>
<comment type="subunit">
    <text evidence="1">Homotrimer.</text>
</comment>
<dbReference type="RefSeq" id="WP_106390656.1">
    <property type="nucleotide sequence ID" value="NZ_PVNK01000065.1"/>
</dbReference>
<protein>
    <submittedName>
        <fullName evidence="9">Nitrogen regulatory protein P-II</fullName>
    </submittedName>
</protein>
<sequence>MSVDELETGLVKIEAMIRPFKLDDVKERLTELDVGGMTVTEVKGFGRTGGKTEFYRGSAYVIDFVPKIKLEVVIPSARTEEVIEAIREVAASERIGDGKIFVTPVLDAVRIRTDERGESAL</sequence>
<dbReference type="GO" id="GO:0005829">
    <property type="term" value="C:cytosol"/>
    <property type="evidence" value="ECO:0007669"/>
    <property type="project" value="TreeGrafter"/>
</dbReference>
<dbReference type="PROSITE" id="PS00496">
    <property type="entry name" value="PII_GLNB_UMP"/>
    <property type="match status" value="1"/>
</dbReference>
<comment type="similarity">
    <text evidence="7">Belongs to the P(II) protein family.</text>
</comment>
<dbReference type="PANTHER" id="PTHR30115:SF11">
    <property type="entry name" value="NITROGEN REGULATORY PROTEIN P-II HOMOLOG"/>
    <property type="match status" value="1"/>
</dbReference>
<dbReference type="GO" id="GO:0006808">
    <property type="term" value="P:regulation of nitrogen utilization"/>
    <property type="evidence" value="ECO:0007669"/>
    <property type="project" value="InterPro"/>
</dbReference>
<evidence type="ECO:0000259" key="8">
    <source>
        <dbReference type="PROSITE" id="PS50883"/>
    </source>
</evidence>
<evidence type="ECO:0000256" key="1">
    <source>
        <dbReference type="ARBA" id="ARBA00011233"/>
    </source>
</evidence>
<dbReference type="Gene3D" id="3.30.70.120">
    <property type="match status" value="1"/>
</dbReference>
<keyword evidence="4" id="KW-0805">Transcription regulation</keyword>
<dbReference type="PRINTS" id="PR00340">
    <property type="entry name" value="PIIGLNB"/>
</dbReference>
<evidence type="ECO:0000313" key="9">
    <source>
        <dbReference type="EMBL" id="PRQ04037.1"/>
    </source>
</evidence>
<dbReference type="Proteomes" id="UP000237968">
    <property type="component" value="Unassembled WGS sequence"/>
</dbReference>
<keyword evidence="3" id="KW-0547">Nucleotide-binding</keyword>
<keyword evidence="2 6" id="KW-0597">Phosphoprotein</keyword>
<dbReference type="InterPro" id="IPR017918">
    <property type="entry name" value="N-reg_PII_CS"/>
</dbReference>
<evidence type="ECO:0000256" key="6">
    <source>
        <dbReference type="PIRSR" id="PIRSR602187-50"/>
    </source>
</evidence>
<comment type="caution">
    <text evidence="9">The sequence shown here is derived from an EMBL/GenBank/DDBJ whole genome shotgun (WGS) entry which is preliminary data.</text>
</comment>
<evidence type="ECO:0000256" key="3">
    <source>
        <dbReference type="ARBA" id="ARBA00022741"/>
    </source>
</evidence>
<feature type="domain" description="EAL" evidence="8">
    <location>
        <begin position="1"/>
        <end position="118"/>
    </location>
</feature>
<dbReference type="GO" id="GO:0005524">
    <property type="term" value="F:ATP binding"/>
    <property type="evidence" value="ECO:0007669"/>
    <property type="project" value="TreeGrafter"/>
</dbReference>
<dbReference type="SUPFAM" id="SSF54913">
    <property type="entry name" value="GlnB-like"/>
    <property type="match status" value="1"/>
</dbReference>
<evidence type="ECO:0000256" key="5">
    <source>
        <dbReference type="ARBA" id="ARBA00023163"/>
    </source>
</evidence>
<keyword evidence="10" id="KW-1185">Reference proteome</keyword>
<proteinExistence type="inferred from homology"/>
<evidence type="ECO:0000256" key="4">
    <source>
        <dbReference type="ARBA" id="ARBA00023015"/>
    </source>
</evidence>
<dbReference type="OrthoDB" id="9802729at2"/>
<gene>
    <name evidence="9" type="primary">glnB</name>
    <name evidence="9" type="ORF">ENSA5_11600</name>
</gene>